<dbReference type="InterPro" id="IPR029063">
    <property type="entry name" value="SAM-dependent_MTases_sf"/>
</dbReference>
<dbReference type="Gene3D" id="2.30.30.490">
    <property type="match status" value="2"/>
</dbReference>
<evidence type="ECO:0000256" key="2">
    <source>
        <dbReference type="ARBA" id="ARBA00011975"/>
    </source>
</evidence>
<evidence type="ECO:0000259" key="9">
    <source>
        <dbReference type="PROSITE" id="PS51038"/>
    </source>
</evidence>
<keyword evidence="4 8" id="KW-0808">Transferase</keyword>
<protein>
    <recommendedName>
        <fullName evidence="2">DNA (cytosine-5-)-methyltransferase</fullName>
        <ecNumber evidence="2">2.1.1.37</ecNumber>
    </recommendedName>
</protein>
<comment type="subcellular location">
    <subcellularLocation>
        <location evidence="1">Nucleus</location>
    </subcellularLocation>
</comment>
<evidence type="ECO:0000313" key="10">
    <source>
        <dbReference type="EMBL" id="OAQ66185.1"/>
    </source>
</evidence>
<accession>A0A179FKN0</accession>
<name>A0A179FKN0_METCM</name>
<dbReference type="EMBL" id="LSBJ02000004">
    <property type="protein sequence ID" value="OAQ66185.1"/>
    <property type="molecule type" value="Genomic_DNA"/>
</dbReference>
<organism evidence="10 11">
    <name type="scientific">Pochonia chlamydosporia 170</name>
    <dbReference type="NCBI Taxonomy" id="1380566"/>
    <lineage>
        <taxon>Eukaryota</taxon>
        <taxon>Fungi</taxon>
        <taxon>Dikarya</taxon>
        <taxon>Ascomycota</taxon>
        <taxon>Pezizomycotina</taxon>
        <taxon>Sordariomycetes</taxon>
        <taxon>Hypocreomycetidae</taxon>
        <taxon>Hypocreales</taxon>
        <taxon>Clavicipitaceae</taxon>
        <taxon>Pochonia</taxon>
    </lineage>
</organism>
<dbReference type="SUPFAM" id="SSF53335">
    <property type="entry name" value="S-adenosyl-L-methionine-dependent methyltransferases"/>
    <property type="match status" value="1"/>
</dbReference>
<dbReference type="GO" id="GO:0003886">
    <property type="term" value="F:DNA (cytosine-5-)-methyltransferase activity"/>
    <property type="evidence" value="ECO:0007669"/>
    <property type="project" value="UniProtKB-EC"/>
</dbReference>
<dbReference type="PANTHER" id="PTHR10629:SF54">
    <property type="entry name" value="DNA METHYLTRANSFERASE DIM-2"/>
    <property type="match status" value="1"/>
</dbReference>
<dbReference type="InterPro" id="IPR050390">
    <property type="entry name" value="C5-Methyltransferase"/>
</dbReference>
<dbReference type="PANTHER" id="PTHR10629">
    <property type="entry name" value="CYTOSINE-SPECIFIC METHYLTRANSFERASE"/>
    <property type="match status" value="1"/>
</dbReference>
<comment type="similarity">
    <text evidence="8">Belongs to the class I-like SAM-binding methyltransferase superfamily. C5-methyltransferase family.</text>
</comment>
<dbReference type="PRINTS" id="PR00105">
    <property type="entry name" value="C5METTRFRASE"/>
</dbReference>
<dbReference type="EC" id="2.1.1.37" evidence="2"/>
<gene>
    <name evidence="10" type="ORF">VFPPC_07773</name>
</gene>
<evidence type="ECO:0000256" key="6">
    <source>
        <dbReference type="ARBA" id="ARBA00023125"/>
    </source>
</evidence>
<dbReference type="Pfam" id="PF00145">
    <property type="entry name" value="DNA_methylase"/>
    <property type="match status" value="1"/>
</dbReference>
<evidence type="ECO:0000256" key="5">
    <source>
        <dbReference type="ARBA" id="ARBA00022691"/>
    </source>
</evidence>
<dbReference type="InterPro" id="IPR001525">
    <property type="entry name" value="C5_MeTfrase"/>
</dbReference>
<dbReference type="GeneID" id="28850575"/>
<dbReference type="InterPro" id="IPR018117">
    <property type="entry name" value="C5_DNA_meth_AS"/>
</dbReference>
<evidence type="ECO:0000256" key="3">
    <source>
        <dbReference type="ARBA" id="ARBA00022603"/>
    </source>
</evidence>
<dbReference type="GO" id="GO:0032259">
    <property type="term" value="P:methylation"/>
    <property type="evidence" value="ECO:0007669"/>
    <property type="project" value="UniProtKB-KW"/>
</dbReference>
<evidence type="ECO:0000256" key="1">
    <source>
        <dbReference type="ARBA" id="ARBA00004123"/>
    </source>
</evidence>
<feature type="domain" description="BAH" evidence="9">
    <location>
        <begin position="258"/>
        <end position="388"/>
    </location>
</feature>
<dbReference type="Gene3D" id="3.40.50.150">
    <property type="entry name" value="Vaccinia Virus protein VP39"/>
    <property type="match status" value="1"/>
</dbReference>
<proteinExistence type="inferred from homology"/>
<dbReference type="AlphaFoldDB" id="A0A179FKN0"/>
<evidence type="ECO:0000313" key="11">
    <source>
        <dbReference type="Proteomes" id="UP000078397"/>
    </source>
</evidence>
<dbReference type="RefSeq" id="XP_018143272.1">
    <property type="nucleotide sequence ID" value="XM_018286581.1"/>
</dbReference>
<reference evidence="10 11" key="1">
    <citation type="journal article" date="2016" name="PLoS Pathog.">
        <title>Biosynthesis of antibiotic leucinostatins in bio-control fungus Purpureocillium lilacinum and their inhibition on phytophthora revealed by genome mining.</title>
        <authorList>
            <person name="Wang G."/>
            <person name="Liu Z."/>
            <person name="Lin R."/>
            <person name="Li E."/>
            <person name="Mao Z."/>
            <person name="Ling J."/>
            <person name="Yang Y."/>
            <person name="Yin W.B."/>
            <person name="Xie B."/>
        </authorList>
    </citation>
    <scope>NUCLEOTIDE SEQUENCE [LARGE SCALE GENOMIC DNA]</scope>
    <source>
        <strain evidence="10">170</strain>
    </source>
</reference>
<dbReference type="STRING" id="1380566.A0A179FKN0"/>
<keyword evidence="5 8" id="KW-0949">S-adenosyl-L-methionine</keyword>
<keyword evidence="6" id="KW-0238">DNA-binding</keyword>
<keyword evidence="11" id="KW-1185">Reference proteome</keyword>
<dbReference type="GO" id="GO:0005634">
    <property type="term" value="C:nucleus"/>
    <property type="evidence" value="ECO:0007669"/>
    <property type="project" value="UniProtKB-SubCell"/>
</dbReference>
<dbReference type="KEGG" id="pchm:VFPPC_07773"/>
<dbReference type="Proteomes" id="UP000078397">
    <property type="component" value="Unassembled WGS sequence"/>
</dbReference>
<dbReference type="InterPro" id="IPR057215">
    <property type="entry name" value="DUF7893"/>
</dbReference>
<dbReference type="PROSITE" id="PS51679">
    <property type="entry name" value="SAM_MT_C5"/>
    <property type="match status" value="1"/>
</dbReference>
<dbReference type="GO" id="GO:0003682">
    <property type="term" value="F:chromatin binding"/>
    <property type="evidence" value="ECO:0007669"/>
    <property type="project" value="InterPro"/>
</dbReference>
<dbReference type="GO" id="GO:0044027">
    <property type="term" value="P:negative regulation of gene expression via chromosomal CpG island methylation"/>
    <property type="evidence" value="ECO:0007669"/>
    <property type="project" value="TreeGrafter"/>
</dbReference>
<dbReference type="Pfam" id="PF25423">
    <property type="entry name" value="DUF7893"/>
    <property type="match status" value="1"/>
</dbReference>
<dbReference type="OrthoDB" id="5376140at2759"/>
<dbReference type="PROSITE" id="PS00094">
    <property type="entry name" value="C5_MTASE_1"/>
    <property type="match status" value="1"/>
</dbReference>
<keyword evidence="7" id="KW-0539">Nucleus</keyword>
<dbReference type="InterPro" id="IPR043151">
    <property type="entry name" value="BAH_sf"/>
</dbReference>
<comment type="caution">
    <text evidence="10">The sequence shown here is derived from an EMBL/GenBank/DDBJ whole genome shotgun (WGS) entry which is preliminary data.</text>
</comment>
<sequence>MRCLHQLKTKLGYNEFFFDGILTNGRDRVFLQRVPFEVLQLGAYGISSVNVEDSIWLQSKYCEGSDVFYKVGVPAREYRRFHTPFLWVANLAKHFVDFLDSMKQNGTKVSIQHFRGDFKHWLLKVHKDAPKLGDWLAQYPSDDFRTSVVANVSFLYKEFYAMCSHKELGHHVIWAEIWDLTKYPSESDGTANESTIVTDYIYRLFAHLPFGDRLQSIRMSSKTTGLRKKVTGKNGLELASLTSTVDTSVDNFTEQLTRSVKPGDTISTRRDNEDCGSDWKRELPNSFTDVDRWFALVQKICKKDDRNMYYEVLWYYRPADTLCGLMKYPWSNELFLSDHCSCSEKYKIPANEVIGVHNVEFGGDSSTKSEFFCRQVYFSREKKWEALQNTALFCSHMAPSRDHVGRNYQQGDTVLIQSRTESLTSEPCELVSMCMSGKMTRLRCRRLIRRNNFDSTASTFACNELVYSSELFECSVDDIVAECHVRFFEHGTTIPTPYDRKGVGGFFFITHRLSPNGECIPLETFPQSLRQGFDPTVAAPKLRGLDLFCGGGNFGRGLEEGGAITMRWANDINKNAVHTYMANCSQSKLMSPFLGSIDDLQRRAFGGSFSKSVPTVGHVDFISGGSPCPGFSYLTNDKTTEHQRKNQSLVAAFASCVDLYRPKYGLLENVPGIVQNKTNRHQDVLGQLICAIVGMGYQTQFFLTHSSSHGSAQGRPRVFLSFAAPNVKLPNRLHQTHSYPMDTRTMNFGQLSTGSPYAKIEMARAPPFPHATAQQATQDLVKLYDGQPDTCITFPDHRLPTGLTRQLRVRLSLIPNRPWGMNLSMASKATLTPAEMSVFRNVTKGTLASNRTESIYVNSSAFGRMFPNKLMATITTKQTLGDHKNGRQLHWSENRGLSVMEARRAQGFLDDKIILGTPAEQFRIVGNSVAREVALALGLSIRDAWVETCASSPTTETTSHSRRSLKRHSIGDHYDDCRTTNSDDNAVTDLVAATPIIPRKRRRLVCANLSNAVLTKDM</sequence>
<evidence type="ECO:0000256" key="4">
    <source>
        <dbReference type="ARBA" id="ARBA00022679"/>
    </source>
</evidence>
<dbReference type="PROSITE" id="PS51038">
    <property type="entry name" value="BAH"/>
    <property type="match status" value="1"/>
</dbReference>
<dbReference type="GO" id="GO:0003677">
    <property type="term" value="F:DNA binding"/>
    <property type="evidence" value="ECO:0007669"/>
    <property type="project" value="UniProtKB-KW"/>
</dbReference>
<dbReference type="InterPro" id="IPR001025">
    <property type="entry name" value="BAH_dom"/>
</dbReference>
<keyword evidence="3 8" id="KW-0489">Methyltransferase</keyword>
<feature type="active site" evidence="8">
    <location>
        <position position="628"/>
    </location>
</feature>
<evidence type="ECO:0000256" key="7">
    <source>
        <dbReference type="ARBA" id="ARBA00023242"/>
    </source>
</evidence>
<evidence type="ECO:0000256" key="8">
    <source>
        <dbReference type="PROSITE-ProRule" id="PRU01016"/>
    </source>
</evidence>
<dbReference type="Gene3D" id="3.90.120.10">
    <property type="entry name" value="DNA Methylase, subunit A, domain 2"/>
    <property type="match status" value="1"/>
</dbReference>